<evidence type="ECO:0000256" key="5">
    <source>
        <dbReference type="ARBA" id="ARBA00023004"/>
    </source>
</evidence>
<evidence type="ECO:0000313" key="9">
    <source>
        <dbReference type="Proteomes" id="UP001172778"/>
    </source>
</evidence>
<dbReference type="SUPFAM" id="SSF52518">
    <property type="entry name" value="Thiamin diphosphate-binding fold (THDP-binding)"/>
    <property type="match status" value="2"/>
</dbReference>
<gene>
    <name evidence="8" type="ORF">PZA18_04410</name>
</gene>
<keyword evidence="6" id="KW-0411">Iron-sulfur</keyword>
<proteinExistence type="predicted"/>
<name>A0ABT7DTB7_9NEIS</name>
<dbReference type="RefSeq" id="WP_284099586.1">
    <property type="nucleotide sequence ID" value="NZ_JARRAF010000004.1"/>
</dbReference>
<dbReference type="Pfam" id="PF01558">
    <property type="entry name" value="POR"/>
    <property type="match status" value="1"/>
</dbReference>
<keyword evidence="4" id="KW-0560">Oxidoreductase</keyword>
<keyword evidence="2" id="KW-0479">Metal-binding</keyword>
<dbReference type="SUPFAM" id="SSF52922">
    <property type="entry name" value="TK C-terminal domain-like"/>
    <property type="match status" value="1"/>
</dbReference>
<dbReference type="Gene3D" id="3.40.50.970">
    <property type="match status" value="1"/>
</dbReference>
<evidence type="ECO:0000259" key="7">
    <source>
        <dbReference type="PROSITE" id="PS51379"/>
    </source>
</evidence>
<keyword evidence="3" id="KW-0249">Electron transport</keyword>
<evidence type="ECO:0000256" key="6">
    <source>
        <dbReference type="ARBA" id="ARBA00023014"/>
    </source>
</evidence>
<dbReference type="Pfam" id="PF02775">
    <property type="entry name" value="TPP_enzyme_C"/>
    <property type="match status" value="1"/>
</dbReference>
<dbReference type="InterPro" id="IPR029061">
    <property type="entry name" value="THDP-binding"/>
</dbReference>
<keyword evidence="2" id="KW-0004">4Fe-4S</keyword>
<evidence type="ECO:0000256" key="3">
    <source>
        <dbReference type="ARBA" id="ARBA00022982"/>
    </source>
</evidence>
<keyword evidence="1" id="KW-0813">Transport</keyword>
<feature type="domain" description="4Fe-4S ferredoxin-type" evidence="7">
    <location>
        <begin position="633"/>
        <end position="663"/>
    </location>
</feature>
<keyword evidence="9" id="KW-1185">Reference proteome</keyword>
<organism evidence="8 9">
    <name type="scientific">Parachitinimonas caeni</name>
    <dbReference type="NCBI Taxonomy" id="3031301"/>
    <lineage>
        <taxon>Bacteria</taxon>
        <taxon>Pseudomonadati</taxon>
        <taxon>Pseudomonadota</taxon>
        <taxon>Betaproteobacteria</taxon>
        <taxon>Neisseriales</taxon>
        <taxon>Chitinibacteraceae</taxon>
        <taxon>Parachitinimonas</taxon>
    </lineage>
</organism>
<dbReference type="PROSITE" id="PS51379">
    <property type="entry name" value="4FE4S_FER_2"/>
    <property type="match status" value="1"/>
</dbReference>
<dbReference type="InterPro" id="IPR019752">
    <property type="entry name" value="Pyrv/ketoisovalerate_OxRed_cat"/>
</dbReference>
<dbReference type="InterPro" id="IPR009014">
    <property type="entry name" value="Transketo_C/PFOR_II"/>
</dbReference>
<dbReference type="CDD" id="cd07034">
    <property type="entry name" value="TPP_PYR_PFOR_IOR-alpha_like"/>
    <property type="match status" value="1"/>
</dbReference>
<dbReference type="InterPro" id="IPR051457">
    <property type="entry name" value="2-oxoacid:Fd_oxidoreductase"/>
</dbReference>
<dbReference type="EMBL" id="JARRAF010000004">
    <property type="protein sequence ID" value="MDK2123292.1"/>
    <property type="molecule type" value="Genomic_DNA"/>
</dbReference>
<dbReference type="InterPro" id="IPR002869">
    <property type="entry name" value="Pyrv_flavodox_OxRed_cen"/>
</dbReference>
<accession>A0ABT7DTB7</accession>
<dbReference type="PANTHER" id="PTHR48084">
    <property type="entry name" value="2-OXOGLUTARATE OXIDOREDUCTASE SUBUNIT KORB-RELATED"/>
    <property type="match status" value="1"/>
</dbReference>
<sequence>MTNGVTLEDKYALESGLAYMTGIQALVRLPMLQHQRDEAAGLNTAGFISGYRGSPLGGVDQELWRARKYLEQHKVKFVPGINEDLGATAVWGTQQVGLFPNPTVDGVYAMWYGKGPGVDRSGDVFRHGNAAGTSKHGGVLLIAGDDHAAKSSTLPHQSDHVFDAFMIPVLNPAGVQEFLDFGIHGWAMSRYSGCWVAMKAITDTVESSAIVEVNPQRVQVKLPDDEMFRMPAQGLNIRWPDPPLVVEDRLLHQKVYAAMAYARVNGLNRIVINNPKPRLGIVTSGKSYLDVMQALDDLGIDEKLASDIGLRILKIGMTWPLEPEIVHQFAEGLDEILVIEEKRQVMEYQLKEQLYNWREDVRPRVIGKYDEKGEWVLPAGNWLLPAAGELTPAMVARVIAGRIARFYTSPVIEERLRFLDEKENALKKPREIILRQPYFCSGCPHNTSTKLPEGSVALAGIGCHYMAMWIQPGTKMFTQMGGEGVPWIGISPYTETKHVFANLGDGTYFHSGILAIRASVAAKTNITYKLLYNDAVAMTGGQPVDGTLTVPMITRQLEAEGVNKIIITTDDVEKYGGVSGLAAGVTVHPREELDAIQKELRDTPGVTILIHDQTCAAEKRRRRKRGKFPDPQRRVVINERVCEGCGDCSKQSNCLSVIPVETEYGRKRKIDQSSCNKDFSCLKGYCPSFVTIEGPAKIRKSAQGAKAFAELPDLPAPVMPSLHEPYGILVTGVGGTGVVTIGGVLGMAARLEGIGATTLDQTGLAQKGGAVTSHIRLADHQAKLHAVRIAAGDANAILGCDIVVTATNDCLAKMRKGMTRAVVNSYEAPVGDITKNPDLKFPARSMEQSVMEAVGEENFSMVDATAIATALMGDSIATNMFMLGYAYQKGMVPISEASILRAIELNGAAIEMNKQAFRWGRQTAHDRIYVEKIAFPEIAKAVQRAAETIDDLVKRRMNDLVAYQDDAYAQRYLAFIEKVRAAERRINPESETLSWAVAKHYFKLLAYKDEYEVARLYTDGEFQKQLEQTFEGDYQVHFNLGPTWLQWMAKHGSPRKFSFGPWIMTGFRMLAKMKSLRGGSLDVFGFAEDRKLERRLIGEYEAIINDVLDQLKPENLALAAEIASIPDQIRGYGHIKIATAEAAKRLFEEKLSQFRGVVSKPATQTPPQTVRL</sequence>
<dbReference type="NCBIfam" id="NF009588">
    <property type="entry name" value="PRK13029.1"/>
    <property type="match status" value="1"/>
</dbReference>
<evidence type="ECO:0000256" key="2">
    <source>
        <dbReference type="ARBA" id="ARBA00022485"/>
    </source>
</evidence>
<dbReference type="NCBIfam" id="NF009589">
    <property type="entry name" value="PRK13030.1"/>
    <property type="match status" value="1"/>
</dbReference>
<evidence type="ECO:0000256" key="1">
    <source>
        <dbReference type="ARBA" id="ARBA00022448"/>
    </source>
</evidence>
<protein>
    <submittedName>
        <fullName evidence="8">Indolepyruvate ferredoxin oxidoreductase family protein</fullName>
    </submittedName>
</protein>
<dbReference type="InterPro" id="IPR046667">
    <property type="entry name" value="DUF6537"/>
</dbReference>
<reference evidence="8" key="1">
    <citation type="submission" date="2023-03" db="EMBL/GenBank/DDBJ databases">
        <title>Chitinimonas shenzhenensis gen. nov., sp. nov., a novel member of family Burkholderiaceae isolated from activated sludge collected in Shen Zhen, China.</title>
        <authorList>
            <person name="Wang X."/>
        </authorList>
    </citation>
    <scope>NUCLEOTIDE SEQUENCE</scope>
    <source>
        <strain evidence="8">DQS-5</strain>
    </source>
</reference>
<dbReference type="Proteomes" id="UP001172778">
    <property type="component" value="Unassembled WGS sequence"/>
</dbReference>
<evidence type="ECO:0000256" key="4">
    <source>
        <dbReference type="ARBA" id="ARBA00023002"/>
    </source>
</evidence>
<dbReference type="SUPFAM" id="SSF53323">
    <property type="entry name" value="Pyruvate-ferredoxin oxidoreductase, PFOR, domain III"/>
    <property type="match status" value="1"/>
</dbReference>
<dbReference type="Gene3D" id="3.40.920.10">
    <property type="entry name" value="Pyruvate-ferredoxin oxidoreductase, PFOR, domain III"/>
    <property type="match status" value="1"/>
</dbReference>
<dbReference type="Pfam" id="PF20169">
    <property type="entry name" value="DUF6537"/>
    <property type="match status" value="1"/>
</dbReference>
<evidence type="ECO:0000313" key="8">
    <source>
        <dbReference type="EMBL" id="MDK2123292.1"/>
    </source>
</evidence>
<dbReference type="InterPro" id="IPR002880">
    <property type="entry name" value="Pyrv_Fd/Flavodoxin_OxRdtase_N"/>
</dbReference>
<keyword evidence="5" id="KW-0408">Iron</keyword>
<comment type="caution">
    <text evidence="8">The sequence shown here is derived from an EMBL/GenBank/DDBJ whole genome shotgun (WGS) entry which is preliminary data.</text>
</comment>
<dbReference type="InterPro" id="IPR017896">
    <property type="entry name" value="4Fe4S_Fe-S-bd"/>
</dbReference>
<dbReference type="PANTHER" id="PTHR48084:SF3">
    <property type="entry name" value="SUBUNIT OF PYRUVATE:FLAVODOXIN OXIDOREDUCTASE"/>
    <property type="match status" value="1"/>
</dbReference>
<dbReference type="CDD" id="cd02008">
    <property type="entry name" value="TPP_IOR_alpha"/>
    <property type="match status" value="1"/>
</dbReference>
<dbReference type="InterPro" id="IPR011766">
    <property type="entry name" value="TPP_enzyme_TPP-bd"/>
</dbReference>